<dbReference type="PANTHER" id="PTHR12771:SF16">
    <property type="entry name" value="ENGULFMENT AND CELL MOTILITY PROTEIN 3"/>
    <property type="match status" value="1"/>
</dbReference>
<evidence type="ECO:0000256" key="1">
    <source>
        <dbReference type="ARBA" id="ARBA00022703"/>
    </source>
</evidence>
<dbReference type="Gene3D" id="1.25.10.10">
    <property type="entry name" value="Leucine-rich Repeat Variant"/>
    <property type="match status" value="1"/>
</dbReference>
<dbReference type="PROSITE" id="PS50003">
    <property type="entry name" value="PH_DOMAIN"/>
    <property type="match status" value="1"/>
</dbReference>
<dbReference type="PANTHER" id="PTHR12771">
    <property type="entry name" value="ENGULFMENT AND CELL MOTILITY"/>
    <property type="match status" value="1"/>
</dbReference>
<organism evidence="7 8">
    <name type="scientific">Megalops atlanticus</name>
    <name type="common">Tarpon</name>
    <name type="synonym">Clupea gigantea</name>
    <dbReference type="NCBI Taxonomy" id="7932"/>
    <lineage>
        <taxon>Eukaryota</taxon>
        <taxon>Metazoa</taxon>
        <taxon>Chordata</taxon>
        <taxon>Craniata</taxon>
        <taxon>Vertebrata</taxon>
        <taxon>Euteleostomi</taxon>
        <taxon>Actinopterygii</taxon>
        <taxon>Neopterygii</taxon>
        <taxon>Teleostei</taxon>
        <taxon>Elopiformes</taxon>
        <taxon>Megalopidae</taxon>
        <taxon>Megalops</taxon>
    </lineage>
</organism>
<evidence type="ECO:0000259" key="5">
    <source>
        <dbReference type="PROSITE" id="PS50003"/>
    </source>
</evidence>
<name>A0A9D3T9T9_MEGAT</name>
<dbReference type="FunFam" id="2.30.29.30:FF:000053">
    <property type="entry name" value="Engulfment and cell motility protein 1"/>
    <property type="match status" value="1"/>
</dbReference>
<evidence type="ECO:0000313" key="8">
    <source>
        <dbReference type="Proteomes" id="UP001046870"/>
    </source>
</evidence>
<dbReference type="InterPro" id="IPR011989">
    <property type="entry name" value="ARM-like"/>
</dbReference>
<sequence length="814" mass="92295">MAPQKDIVKIAIQMPGAYPQLIELDQKKPLSAVIKEVCDGWNLPGPDNYALQYADGIQTYITESNRLDIKNGSILRLTKAPGRCAEDLYKGIQSSDSGVRCDSLKQLAGVSTDVTFAQEFISRDGHSLLVQIVEEANEVPLIMTHTLTAFMELMDHGIVSWENLSSVFIKKIASFVNAKVLDASIQQLSLAILESMVLSSSSLFQLVRQEVTLERLITHLQVTNQQIQTKAMALLMALLQTAGEADRQELFEFLLKKNVRQYIYKNIIHSSGSVGDEMAHYLYVLQSVTLNHLEPRMKTPLDYYNQEQRDKLHSLRQVAFETESENSLSTERRRSLCAKEFKKLGFSNNSNPGQDLIRTPPGLLALDTMTYFASRYPDAYSRFVLENSSREDKHECPFARSSIQLTLILCEILRIGEPPSETGSDYHPIFFSQDSLLDELFCICIQLLNKTWKEMRATQEDFDKERYSSSSGSLVIFSFDAALCLCVPVVNQDATLRGAGCWRKQGQLVPHRGGAESSQVWGGRLQRVPGPASCTLRDQGVCLQNTVTQSGSDHQVCPDHGVKVMQVVREQITRTLSSKPTSLELFKNKVNALNYSEILKLRQTERLHQEETLAPPVLELKERLKPELLELIRQQRLNRLCHGTLFRKVSSRRRQDKLWYCRLSPNHKVLHYGDVDEDTDTPPIETLQEKIPVSDIKALLTGKDCPHMKENKGKQNKEMLDLAFSITYDVEEYNLNFIASSRTDFCLWTDGLSVLLGRDMTSECMRSELEILLSMEIKLRLLDLENVPIPDNPPPVPKPPSNFNFCYDFSQTEQ</sequence>
<evidence type="ECO:0000313" key="7">
    <source>
        <dbReference type="EMBL" id="KAG7468622.1"/>
    </source>
</evidence>
<comment type="caution">
    <text evidence="7">The sequence shown here is derived from an EMBL/GenBank/DDBJ whole genome shotgun (WGS) entry which is preliminary data.</text>
</comment>
<dbReference type="GO" id="GO:0007015">
    <property type="term" value="P:actin filament organization"/>
    <property type="evidence" value="ECO:0007669"/>
    <property type="project" value="TreeGrafter"/>
</dbReference>
<dbReference type="AlphaFoldDB" id="A0A9D3T9T9"/>
<dbReference type="InterPro" id="IPR006816">
    <property type="entry name" value="ELMO_dom"/>
</dbReference>
<reference evidence="7" key="1">
    <citation type="submission" date="2021-01" db="EMBL/GenBank/DDBJ databases">
        <authorList>
            <person name="Zahm M."/>
            <person name="Roques C."/>
            <person name="Cabau C."/>
            <person name="Klopp C."/>
            <person name="Donnadieu C."/>
            <person name="Jouanno E."/>
            <person name="Lampietro C."/>
            <person name="Louis A."/>
            <person name="Herpin A."/>
            <person name="Echchiki A."/>
            <person name="Berthelot C."/>
            <person name="Parey E."/>
            <person name="Roest-Crollius H."/>
            <person name="Braasch I."/>
            <person name="Postlethwait J."/>
            <person name="Bobe J."/>
            <person name="Montfort J."/>
            <person name="Bouchez O."/>
            <person name="Begum T."/>
            <person name="Mejri S."/>
            <person name="Adams A."/>
            <person name="Chen W.-J."/>
            <person name="Guiguen Y."/>
        </authorList>
    </citation>
    <scope>NUCLEOTIDE SEQUENCE</scope>
    <source>
        <strain evidence="7">YG-15Mar2019-1</strain>
        <tissue evidence="7">Brain</tissue>
    </source>
</reference>
<comment type="function">
    <text evidence="4">Involved in cytoskeletal rearrangements required for phagocytosis of apoptotic cells and cell motility. Acts in association with DOCK1 and CRK. Was initially proposed to be required in complex with DOCK1 to activate Rac Rho small GTPases. May enhance the guanine nucleotide exchange factor (GEF) activity of DOCK1.</text>
</comment>
<dbReference type="InterPro" id="IPR024574">
    <property type="entry name" value="ELMO_ARM"/>
</dbReference>
<dbReference type="Pfam" id="PF04727">
    <property type="entry name" value="ELMO_CED12"/>
    <property type="match status" value="1"/>
</dbReference>
<evidence type="ECO:0000256" key="3">
    <source>
        <dbReference type="ARBA" id="ARBA00023036"/>
    </source>
</evidence>
<dbReference type="InterPro" id="IPR011993">
    <property type="entry name" value="PH-like_dom_sf"/>
</dbReference>
<dbReference type="Pfam" id="PF11841">
    <property type="entry name" value="ELMO_ARM"/>
    <property type="match status" value="1"/>
</dbReference>
<dbReference type="Gene3D" id="2.30.29.30">
    <property type="entry name" value="Pleckstrin-homology domain (PH domain)/Phosphotyrosine-binding domain (PTB)"/>
    <property type="match status" value="1"/>
</dbReference>
<dbReference type="GO" id="GO:0006909">
    <property type="term" value="P:phagocytosis"/>
    <property type="evidence" value="ECO:0007669"/>
    <property type="project" value="UniProtKB-KW"/>
</dbReference>
<dbReference type="InterPro" id="IPR050868">
    <property type="entry name" value="ELMO_domain-containing"/>
</dbReference>
<evidence type="ECO:0000256" key="4">
    <source>
        <dbReference type="ARBA" id="ARBA00024863"/>
    </source>
</evidence>
<dbReference type="GO" id="GO:0017124">
    <property type="term" value="F:SH3 domain binding"/>
    <property type="evidence" value="ECO:0007669"/>
    <property type="project" value="UniProtKB-KW"/>
</dbReference>
<dbReference type="OrthoDB" id="28413at2759"/>
<feature type="domain" description="PH" evidence="5">
    <location>
        <begin position="638"/>
        <end position="757"/>
    </location>
</feature>
<proteinExistence type="predicted"/>
<dbReference type="EMBL" id="JAFDVH010000011">
    <property type="protein sequence ID" value="KAG7468622.1"/>
    <property type="molecule type" value="Genomic_DNA"/>
</dbReference>
<evidence type="ECO:0000256" key="2">
    <source>
        <dbReference type="ARBA" id="ARBA00022907"/>
    </source>
</evidence>
<feature type="domain" description="ELMO" evidence="6">
    <location>
        <begin position="307"/>
        <end position="477"/>
    </location>
</feature>
<accession>A0A9D3T9T9</accession>
<dbReference type="CDD" id="cd13359">
    <property type="entry name" value="PH_ELMO1_CED-12"/>
    <property type="match status" value="1"/>
</dbReference>
<dbReference type="GO" id="GO:0006915">
    <property type="term" value="P:apoptotic process"/>
    <property type="evidence" value="ECO:0007669"/>
    <property type="project" value="UniProtKB-KW"/>
</dbReference>
<evidence type="ECO:0000259" key="6">
    <source>
        <dbReference type="PROSITE" id="PS51335"/>
    </source>
</evidence>
<keyword evidence="1" id="KW-0053">Apoptosis</keyword>
<dbReference type="SUPFAM" id="SSF48371">
    <property type="entry name" value="ARM repeat"/>
    <property type="match status" value="1"/>
</dbReference>
<dbReference type="InterPro" id="IPR001849">
    <property type="entry name" value="PH_domain"/>
</dbReference>
<protein>
    <recommendedName>
        <fullName evidence="9">Engulfment and cell motility protein 3</fullName>
    </recommendedName>
</protein>
<dbReference type="Proteomes" id="UP001046870">
    <property type="component" value="Chromosome 11"/>
</dbReference>
<evidence type="ECO:0008006" key="9">
    <source>
        <dbReference type="Google" id="ProtNLM"/>
    </source>
</evidence>
<keyword evidence="2" id="KW-0581">Phagocytosis</keyword>
<dbReference type="GO" id="GO:0048870">
    <property type="term" value="P:cell motility"/>
    <property type="evidence" value="ECO:0007669"/>
    <property type="project" value="TreeGrafter"/>
</dbReference>
<keyword evidence="8" id="KW-1185">Reference proteome</keyword>
<dbReference type="PROSITE" id="PS51335">
    <property type="entry name" value="ELMO"/>
    <property type="match status" value="1"/>
</dbReference>
<dbReference type="Gene3D" id="6.10.250.810">
    <property type="match status" value="1"/>
</dbReference>
<gene>
    <name evidence="7" type="ORF">MATL_G00145000</name>
</gene>
<keyword evidence="3" id="KW-0729">SH3-binding</keyword>
<dbReference type="InterPro" id="IPR016024">
    <property type="entry name" value="ARM-type_fold"/>
</dbReference>
<dbReference type="Pfam" id="PF16457">
    <property type="entry name" value="PH_12"/>
    <property type="match status" value="1"/>
</dbReference>
<dbReference type="SUPFAM" id="SSF50729">
    <property type="entry name" value="PH domain-like"/>
    <property type="match status" value="1"/>
</dbReference>